<dbReference type="Proteomes" id="UP000618051">
    <property type="component" value="Unassembled WGS sequence"/>
</dbReference>
<dbReference type="GO" id="GO:0030424">
    <property type="term" value="C:axon"/>
    <property type="evidence" value="ECO:0007669"/>
    <property type="project" value="TreeGrafter"/>
</dbReference>
<dbReference type="AlphaFoldDB" id="A0A835NVF7"/>
<comment type="function">
    <text evidence="1 9">Seems to promote the survival of visceral and proprioceptive sensory neurons.</text>
</comment>
<comment type="caution">
    <text evidence="12">The sequence shown here is derived from an EMBL/GenBank/DDBJ whole genome shotgun (WGS) entry which is preliminary data.</text>
</comment>
<evidence type="ECO:0000256" key="8">
    <source>
        <dbReference type="ARBA" id="ARBA00023030"/>
    </source>
</evidence>
<keyword evidence="6 9" id="KW-0165">Cleavage on pair of basic residues</keyword>
<dbReference type="GO" id="GO:0050804">
    <property type="term" value="P:modulation of chemical synaptic transmission"/>
    <property type="evidence" value="ECO:0007669"/>
    <property type="project" value="TreeGrafter"/>
</dbReference>
<dbReference type="PROSITE" id="PS00248">
    <property type="entry name" value="NGF_1"/>
    <property type="match status" value="1"/>
</dbReference>
<evidence type="ECO:0000256" key="1">
    <source>
        <dbReference type="ARBA" id="ARBA00003312"/>
    </source>
</evidence>
<dbReference type="InterPro" id="IPR015578">
    <property type="entry name" value="Neurotrophin-3"/>
</dbReference>
<keyword evidence="5 9" id="KW-0964">Secreted</keyword>
<dbReference type="GO" id="GO:0043524">
    <property type="term" value="P:negative regulation of neuron apoptotic process"/>
    <property type="evidence" value="ECO:0007669"/>
    <property type="project" value="TreeGrafter"/>
</dbReference>
<dbReference type="InterPro" id="IPR029034">
    <property type="entry name" value="Cystine-knot_cytokine"/>
</dbReference>
<dbReference type="Pfam" id="PF19338">
    <property type="entry name" value="NTF3_N"/>
    <property type="match status" value="1"/>
</dbReference>
<feature type="domain" description="Nerve growth factor-related" evidence="11">
    <location>
        <begin position="166"/>
        <end position="255"/>
    </location>
</feature>
<dbReference type="PRINTS" id="PR00268">
    <property type="entry name" value="NGF"/>
</dbReference>
<dbReference type="GO" id="GO:0007169">
    <property type="term" value="P:cell surface receptor protein tyrosine kinase signaling pathway"/>
    <property type="evidence" value="ECO:0007669"/>
    <property type="project" value="TreeGrafter"/>
</dbReference>
<dbReference type="GO" id="GO:0005163">
    <property type="term" value="F:nerve growth factor receptor binding"/>
    <property type="evidence" value="ECO:0007669"/>
    <property type="project" value="TreeGrafter"/>
</dbReference>
<dbReference type="GO" id="GO:0038180">
    <property type="term" value="P:nerve growth factor signaling pathway"/>
    <property type="evidence" value="ECO:0007669"/>
    <property type="project" value="TreeGrafter"/>
</dbReference>
<dbReference type="PANTHER" id="PTHR11589">
    <property type="entry name" value="NERVE GROWTH FACTOR NGF -RELATED"/>
    <property type="match status" value="1"/>
</dbReference>
<dbReference type="InterPro" id="IPR020408">
    <property type="entry name" value="Nerve_growth_factor-like"/>
</dbReference>
<keyword evidence="8 9" id="KW-0339">Growth factor</keyword>
<reference evidence="12" key="1">
    <citation type="submission" date="2020-10" db="EMBL/GenBank/DDBJ databases">
        <title>Feather gene expression reveals the developmental basis of iridescence in African starlings.</title>
        <authorList>
            <person name="Rubenstein D.R."/>
        </authorList>
    </citation>
    <scope>NUCLEOTIDE SEQUENCE</scope>
    <source>
        <strain evidence="12">SS15</strain>
        <tissue evidence="12">Liver</tissue>
    </source>
</reference>
<dbReference type="EMBL" id="JADDUC010000037">
    <property type="protein sequence ID" value="KAG0122311.1"/>
    <property type="molecule type" value="Genomic_DNA"/>
</dbReference>
<reference evidence="13" key="3">
    <citation type="submission" date="2022-01" db="EMBL/GenBank/DDBJ databases">
        <authorList>
            <person name="Rubenstein D.R."/>
        </authorList>
    </citation>
    <scope>NUCLEOTIDE SEQUENCE</scope>
    <source>
        <strain evidence="13">SS15</strain>
        <tissue evidence="13">Liver</tissue>
    </source>
</reference>
<evidence type="ECO:0000256" key="4">
    <source>
        <dbReference type="ARBA" id="ARBA00018014"/>
    </source>
</evidence>
<feature type="compositionally biased region" description="Polar residues" evidence="10">
    <location>
        <begin position="561"/>
        <end position="585"/>
    </location>
</feature>
<dbReference type="GO" id="GO:0048812">
    <property type="term" value="P:neuron projection morphogenesis"/>
    <property type="evidence" value="ECO:0007669"/>
    <property type="project" value="TreeGrafter"/>
</dbReference>
<reference evidence="13 14" key="2">
    <citation type="journal article" date="2021" name="J. Hered.">
        <title>Feather Gene Expression Elucidates the Developmental Basis of Plumage Iridescence in African Starlings.</title>
        <authorList>
            <person name="Rubenstein D.R."/>
            <person name="Corvelo A."/>
            <person name="MacManes M.D."/>
            <person name="Maia R."/>
            <person name="Narzisi G."/>
            <person name="Rousaki A."/>
            <person name="Vandenabeele P."/>
            <person name="Shawkey M.D."/>
            <person name="Solomon J."/>
        </authorList>
    </citation>
    <scope>NUCLEOTIDE SEQUENCE [LARGE SCALE GENOMIC DNA]</scope>
    <source>
        <strain evidence="13">SS15</strain>
    </source>
</reference>
<feature type="region of interest" description="Disordered" evidence="10">
    <location>
        <begin position="1049"/>
        <end position="1068"/>
    </location>
</feature>
<dbReference type="SUPFAM" id="SSF57501">
    <property type="entry name" value="Cystine-knot cytokines"/>
    <property type="match status" value="1"/>
</dbReference>
<dbReference type="GO" id="GO:0008021">
    <property type="term" value="C:synaptic vesicle"/>
    <property type="evidence" value="ECO:0007669"/>
    <property type="project" value="TreeGrafter"/>
</dbReference>
<evidence type="ECO:0000256" key="5">
    <source>
        <dbReference type="ARBA" id="ARBA00022525"/>
    </source>
</evidence>
<name>A0A835NVF7_9PASS</name>
<evidence type="ECO:0000313" key="14">
    <source>
        <dbReference type="Proteomes" id="UP000618051"/>
    </source>
</evidence>
<dbReference type="InterPro" id="IPR045815">
    <property type="entry name" value="NTF3_N"/>
</dbReference>
<dbReference type="InterPro" id="IPR019846">
    <property type="entry name" value="Nerve_growth_factor_CS"/>
</dbReference>
<comment type="similarity">
    <text evidence="3 9">Belongs to the NGF-beta family.</text>
</comment>
<feature type="region of interest" description="Disordered" evidence="10">
    <location>
        <begin position="560"/>
        <end position="596"/>
    </location>
</feature>
<dbReference type="EMBL" id="JADDUC020000005">
    <property type="protein sequence ID" value="KAI1238885.1"/>
    <property type="molecule type" value="Genomic_DNA"/>
</dbReference>
<dbReference type="GO" id="GO:0005615">
    <property type="term" value="C:extracellular space"/>
    <property type="evidence" value="ECO:0007669"/>
    <property type="project" value="TreeGrafter"/>
</dbReference>
<evidence type="ECO:0000256" key="9">
    <source>
        <dbReference type="RuleBase" id="RU365037"/>
    </source>
</evidence>
<sequence length="1105" mass="123893">MVGSFPYFLVTHCEQILQVNKVMSILFYVIFLAYLRGIQSSNMDQRSLPEDSINSLIIKLIQADILKNKLSKQMVDIKENYQNTVQKTDTQQDMDGEENVKSDFQPVISVDTDLLRQQRRYNSPRVLLSDNTPLEPPPLYLMEDYIGNSVVLNRTSRRKRYAEHRGHRGEYSVCDSESLWVTDKSSAIDIRGHQVTVLGEIKTGNSPVKQYFYETRCKEAKPVKNGCRGIDDKHWNSQCKTSQTYVRALTSENNKLENNERKCYPLDLIQLPLKSMGKKKLKSHLLQWKLDQAPTDGRMTKQAQMWCKKTKQYEDNKKLSRESRPLATTVGPCSSGQTVTQGAVTLSNISAPEELPCRFHLLQDGSGNVDFPTSAPLPFVSSFSLATLRAVLKKSISAQAWDPLHFLALKIILSETQIWERKDGLDLIEVNHGLMALARSHTTVCCELKEVKLPLGLRWHWEKLAALEEVNKHGLLLFDLFTDVLGDVRDHPVNQNAEEHHQVLQAQQQTDQAQGEFKGVKKEGTIYLHMKPSLEKRKMNISQAQGTSWEIKQLKAGYSGKSGTWQTSPGASKQDVSITDTQPTSDEGKSPNHLLPLLSGLSRKEAKGSEPAPEFHNTWCHICSTSSSLVPQTKTLKDKQHPKKCLRRYLSSTKTHSTILQFFTYAAPHSEEEPFGHSSINFIEDEDHHKVNDDSSGSHCHSDIGPGCLDKAAAVVIRYTMTPNTAENVSMTCKQMNTRFERTNFHFLSKYIDVTSKDIFWMGPPRFQQVAFVLLPLQPPLLLQDIQRAQIHQLQARQPRPLRQGTLAMVLLLGLSTALPGASIGNQHHGGGSVPRLRGGRARRLPGQAPAVVATSTLPNKRGQGHFDDPGGCLLDLVLLLHMEKTLSSMEKIFHFPYLVWNAGGGYTATVIGERLGEIAQRAAHCGVPTAAGALIFITALGLDNGQRPTKKIPRVYKNLPHSYSGQHWPGPLRRRATSHGPHWAAGKNIHKTSLDKNQEAKNPNCNSCPITELNEFTCDSRAGPDRAVYLLVLETRCWFSNSEMKSIQGKKTKQQEKTQLESQELSGRPTSYEICNTTVLAQSKLLRQSSGVLQSTQTPYSLQM</sequence>
<evidence type="ECO:0000256" key="2">
    <source>
        <dbReference type="ARBA" id="ARBA00004613"/>
    </source>
</evidence>
<organism evidence="12">
    <name type="scientific">Lamprotornis superbus</name>
    <dbReference type="NCBI Taxonomy" id="245042"/>
    <lineage>
        <taxon>Eukaryota</taxon>
        <taxon>Metazoa</taxon>
        <taxon>Chordata</taxon>
        <taxon>Craniata</taxon>
        <taxon>Vertebrata</taxon>
        <taxon>Euteleostomi</taxon>
        <taxon>Archelosauria</taxon>
        <taxon>Archosauria</taxon>
        <taxon>Dinosauria</taxon>
        <taxon>Saurischia</taxon>
        <taxon>Theropoda</taxon>
        <taxon>Coelurosauria</taxon>
        <taxon>Aves</taxon>
        <taxon>Neognathae</taxon>
        <taxon>Neoaves</taxon>
        <taxon>Telluraves</taxon>
        <taxon>Australaves</taxon>
        <taxon>Passeriformes</taxon>
        <taxon>Sturnidae</taxon>
        <taxon>Lamprotornis</taxon>
    </lineage>
</organism>
<dbReference type="InterPro" id="IPR002072">
    <property type="entry name" value="Nerve_growth_factor-rel"/>
</dbReference>
<evidence type="ECO:0000256" key="3">
    <source>
        <dbReference type="ARBA" id="ARBA00010783"/>
    </source>
</evidence>
<dbReference type="SMART" id="SM00140">
    <property type="entry name" value="NGF"/>
    <property type="match status" value="1"/>
</dbReference>
<evidence type="ECO:0000259" key="11">
    <source>
        <dbReference type="SMART" id="SM00140"/>
    </source>
</evidence>
<dbReference type="Gene3D" id="2.10.90.10">
    <property type="entry name" value="Cystine-knot cytokines"/>
    <property type="match status" value="1"/>
</dbReference>
<dbReference type="PANTHER" id="PTHR11589:SF4">
    <property type="entry name" value="NEUROTROPHIN-3"/>
    <property type="match status" value="1"/>
</dbReference>
<evidence type="ECO:0000256" key="6">
    <source>
        <dbReference type="ARBA" id="ARBA00022685"/>
    </source>
</evidence>
<dbReference type="OrthoDB" id="6491780at2759"/>
<dbReference type="PRINTS" id="PR01914">
    <property type="entry name" value="NEUROTROPHN3"/>
</dbReference>
<dbReference type="GO" id="GO:0021675">
    <property type="term" value="P:nerve development"/>
    <property type="evidence" value="ECO:0007669"/>
    <property type="project" value="TreeGrafter"/>
</dbReference>
<gene>
    <name evidence="13" type="ORF">IHE44_0011976</name>
    <name evidence="12" type="ORF">IHE44_009250</name>
</gene>
<protein>
    <recommendedName>
        <fullName evidence="4 9">Neurotrophin-3</fullName>
        <shortName evidence="9">NT-3</shortName>
    </recommendedName>
</protein>
<evidence type="ECO:0000256" key="7">
    <source>
        <dbReference type="ARBA" id="ARBA00022729"/>
    </source>
</evidence>
<keyword evidence="14" id="KW-1185">Reference proteome</keyword>
<comment type="subcellular location">
    <subcellularLocation>
        <location evidence="2 9">Secreted</location>
    </subcellularLocation>
</comment>
<proteinExistence type="inferred from homology"/>
<dbReference type="PROSITE" id="PS50270">
    <property type="entry name" value="NGF_2"/>
    <property type="match status" value="1"/>
</dbReference>
<evidence type="ECO:0000313" key="13">
    <source>
        <dbReference type="EMBL" id="KAI1238885.1"/>
    </source>
</evidence>
<dbReference type="GO" id="GO:0008083">
    <property type="term" value="F:growth factor activity"/>
    <property type="evidence" value="ECO:0007669"/>
    <property type="project" value="UniProtKB-KW"/>
</dbReference>
<evidence type="ECO:0000313" key="12">
    <source>
        <dbReference type="EMBL" id="KAG0122311.1"/>
    </source>
</evidence>
<evidence type="ECO:0000256" key="10">
    <source>
        <dbReference type="SAM" id="MobiDB-lite"/>
    </source>
</evidence>
<keyword evidence="7" id="KW-0732">Signal</keyword>
<dbReference type="Pfam" id="PF00243">
    <property type="entry name" value="NGF"/>
    <property type="match status" value="1"/>
</dbReference>
<dbReference type="GO" id="GO:0030425">
    <property type="term" value="C:dendrite"/>
    <property type="evidence" value="ECO:0007669"/>
    <property type="project" value="TreeGrafter"/>
</dbReference>
<accession>A0A835NVF7</accession>